<evidence type="ECO:0000313" key="2">
    <source>
        <dbReference type="EMBL" id="KUH58618.1"/>
    </source>
</evidence>
<evidence type="ECO:0000313" key="3">
    <source>
        <dbReference type="Proteomes" id="UP000054078"/>
    </source>
</evidence>
<evidence type="ECO:0000259" key="1">
    <source>
        <dbReference type="Pfam" id="PF14512"/>
    </source>
</evidence>
<dbReference type="Gene3D" id="3.40.109.30">
    <property type="entry name" value="putative nitroreductase (tm1586), domain 2"/>
    <property type="match status" value="1"/>
</dbReference>
<dbReference type="RefSeq" id="WP_059054767.1">
    <property type="nucleotide sequence ID" value="NZ_LOJF01000009.1"/>
</dbReference>
<dbReference type="AlphaFoldDB" id="A0A124EGV2"/>
<sequence length="280" mass="30137">MEASEAGVLASACERRRTVRTFDGTPLSPEACELLETLASNDENPYRIPVELRLIDAEKFGATSRVIRGTSWYIVGSLPRCVHAEEAFGYVVERLVLAATAHGLGTAWLAGTIDRPAFEHVVGVDRDENRIMPAAIAVGTPAPRASALERVMRSKLHADERAPWNTLFFQGDLAHPMASPDACDPAISAAFSCVRLAPSAQNLQPWRLVCSDGRIDLFEDRTLPLRSIGDVQLVDMGIAMLHLKAGLARRGVHGTWSFDGPVAGAAGADASATYIATISY</sequence>
<dbReference type="GO" id="GO:0016491">
    <property type="term" value="F:oxidoreductase activity"/>
    <property type="evidence" value="ECO:0007669"/>
    <property type="project" value="InterPro"/>
</dbReference>
<organism evidence="2 3">
    <name type="scientific">Tractidigestivibacter scatoligenes</name>
    <name type="common">Olsenella scatoligenes</name>
    <dbReference type="NCBI Taxonomy" id="1299998"/>
    <lineage>
        <taxon>Bacteria</taxon>
        <taxon>Bacillati</taxon>
        <taxon>Actinomycetota</taxon>
        <taxon>Coriobacteriia</taxon>
        <taxon>Coriobacteriales</taxon>
        <taxon>Atopobiaceae</taxon>
        <taxon>Tractidigestivibacter</taxon>
    </lineage>
</organism>
<dbReference type="OrthoDB" id="8156917at2"/>
<dbReference type="SUPFAM" id="SSF55469">
    <property type="entry name" value="FMN-dependent nitroreductase-like"/>
    <property type="match status" value="2"/>
</dbReference>
<name>A0A124EGV2_TRASO</name>
<reference evidence="2 3" key="1">
    <citation type="submission" date="2015-12" db="EMBL/GenBank/DDBJ databases">
        <title>Draft Genome Sequence of Olsenella scatoligenes SK9K4T; a Producer of 3-Methylindole- (skatole) and 4-Methylphenol- (p-cresol) Isolated from Pig Feces.</title>
        <authorList>
            <person name="Li X."/>
            <person name="Borg B."/>
            <person name="Canibe N."/>
        </authorList>
    </citation>
    <scope>NUCLEOTIDE SEQUENCE [LARGE SCALE GENOMIC DNA]</scope>
    <source>
        <strain evidence="2 3">SK9K4</strain>
    </source>
</reference>
<dbReference type="InterPro" id="IPR029478">
    <property type="entry name" value="TM1586_NiRdase"/>
</dbReference>
<protein>
    <recommendedName>
        <fullName evidence="1">Putative nitroreductase TM1586 domain-containing protein</fullName>
    </recommendedName>
</protein>
<gene>
    <name evidence="2" type="ORF">AUL39_06480</name>
</gene>
<dbReference type="STRING" id="1299998.AUL39_06480"/>
<dbReference type="Proteomes" id="UP000054078">
    <property type="component" value="Unassembled WGS sequence"/>
</dbReference>
<keyword evidence="3" id="KW-1185">Reference proteome</keyword>
<dbReference type="Pfam" id="PF14512">
    <property type="entry name" value="TM1586_NiRdase"/>
    <property type="match status" value="1"/>
</dbReference>
<dbReference type="Gene3D" id="3.40.109.10">
    <property type="entry name" value="NADH Oxidase"/>
    <property type="match status" value="1"/>
</dbReference>
<comment type="caution">
    <text evidence="2">The sequence shown here is derived from an EMBL/GenBank/DDBJ whole genome shotgun (WGS) entry which is preliminary data.</text>
</comment>
<dbReference type="InterPro" id="IPR000415">
    <property type="entry name" value="Nitroreductase-like"/>
</dbReference>
<proteinExistence type="predicted"/>
<dbReference type="EMBL" id="LOJF01000009">
    <property type="protein sequence ID" value="KUH58618.1"/>
    <property type="molecule type" value="Genomic_DNA"/>
</dbReference>
<feature type="domain" description="Putative nitroreductase TM1586" evidence="1">
    <location>
        <begin position="11"/>
        <end position="245"/>
    </location>
</feature>
<accession>A0A124EGV2</accession>